<evidence type="ECO:0000256" key="5">
    <source>
        <dbReference type="ARBA" id="ARBA00023002"/>
    </source>
</evidence>
<feature type="binding site" evidence="8">
    <location>
        <position position="39"/>
    </location>
    <ligand>
        <name>FMN</name>
        <dbReference type="ChEBI" id="CHEBI:58210"/>
        <note>ligand shared between dimeric partners</note>
    </ligand>
</feature>
<feature type="binding site" description="in other chain" evidence="8">
    <location>
        <begin position="10"/>
        <end position="12"/>
    </location>
    <ligand>
        <name>FMN</name>
        <dbReference type="ChEBI" id="CHEBI:58210"/>
        <note>ligand shared between dimeric partners</note>
    </ligand>
</feature>
<reference evidence="10 11" key="1">
    <citation type="submission" date="2020-08" db="EMBL/GenBank/DDBJ databases">
        <title>Genomic Encyclopedia of Type Strains, Phase III (KMG-III): the genomes of soil and plant-associated and newly described type strains.</title>
        <authorList>
            <person name="Whitman W."/>
        </authorList>
    </citation>
    <scope>NUCLEOTIDE SEQUENCE [LARGE SCALE GENOMIC DNA]</scope>
    <source>
        <strain evidence="10 11">CECT 8799</strain>
    </source>
</reference>
<dbReference type="InterPro" id="IPR026021">
    <property type="entry name" value="YdjA-like"/>
</dbReference>
<dbReference type="EMBL" id="JACHWZ010000006">
    <property type="protein sequence ID" value="MBB3060832.1"/>
    <property type="molecule type" value="Genomic_DNA"/>
</dbReference>
<dbReference type="CDD" id="cd02135">
    <property type="entry name" value="YdjA-like"/>
    <property type="match status" value="1"/>
</dbReference>
<dbReference type="Proteomes" id="UP000535937">
    <property type="component" value="Unassembled WGS sequence"/>
</dbReference>
<evidence type="ECO:0000256" key="3">
    <source>
        <dbReference type="ARBA" id="ARBA00022643"/>
    </source>
</evidence>
<dbReference type="InterPro" id="IPR052530">
    <property type="entry name" value="NAD(P)H_nitroreductase"/>
</dbReference>
<dbReference type="InterPro" id="IPR029479">
    <property type="entry name" value="Nitroreductase"/>
</dbReference>
<protein>
    <recommendedName>
        <fullName evidence="7">Putative NAD(P)H nitroreductase</fullName>
        <ecNumber evidence="7">1.-.-.-</ecNumber>
    </recommendedName>
</protein>
<evidence type="ECO:0000256" key="1">
    <source>
        <dbReference type="ARBA" id="ARBA00007118"/>
    </source>
</evidence>
<proteinExistence type="inferred from homology"/>
<dbReference type="PIRSF" id="PIRSF000232">
    <property type="entry name" value="YdjA"/>
    <property type="match status" value="1"/>
</dbReference>
<evidence type="ECO:0000256" key="2">
    <source>
        <dbReference type="ARBA" id="ARBA00022630"/>
    </source>
</evidence>
<evidence type="ECO:0000256" key="7">
    <source>
        <dbReference type="PIRNR" id="PIRNR000232"/>
    </source>
</evidence>
<dbReference type="PANTHER" id="PTHR43821:SF1">
    <property type="entry name" value="NAD(P)H NITROREDUCTASE YDJA-RELATED"/>
    <property type="match status" value="1"/>
</dbReference>
<evidence type="ECO:0000256" key="6">
    <source>
        <dbReference type="ARBA" id="ARBA00023027"/>
    </source>
</evidence>
<feature type="domain" description="Nitroreductase" evidence="9">
    <location>
        <begin position="19"/>
        <end position="164"/>
    </location>
</feature>
<accession>A0A7W4WBV3</accession>
<evidence type="ECO:0000256" key="4">
    <source>
        <dbReference type="ARBA" id="ARBA00022857"/>
    </source>
</evidence>
<dbReference type="GO" id="GO:0016491">
    <property type="term" value="F:oxidoreductase activity"/>
    <property type="evidence" value="ECO:0007669"/>
    <property type="project" value="UniProtKB-UniRule"/>
</dbReference>
<gene>
    <name evidence="10" type="ORF">FHS09_001652</name>
</gene>
<dbReference type="EC" id="1.-.-.-" evidence="7"/>
<name>A0A7W4WBV3_9GAMM</name>
<evidence type="ECO:0000256" key="8">
    <source>
        <dbReference type="PIRSR" id="PIRSR000232-1"/>
    </source>
</evidence>
<keyword evidence="3 7" id="KW-0288">FMN</keyword>
<keyword evidence="6 7" id="KW-0520">NAD</keyword>
<evidence type="ECO:0000259" key="9">
    <source>
        <dbReference type="Pfam" id="PF00881"/>
    </source>
</evidence>
<keyword evidence="4 7" id="KW-0521">NADP</keyword>
<dbReference type="RefSeq" id="WP_183458616.1">
    <property type="nucleotide sequence ID" value="NZ_JACHWZ010000006.1"/>
</dbReference>
<sequence>MDALFALHNRVSTGLLTEPAPGDRQRRNIFRAALRAADHGCLRPWRFLLVEGEARHRLGELFLKAGEQAEPAPLAKIQRERFLAMPLRAPLIVVAVTRLVENPKVPSIEQRMSTAAAVQAMLTAAFAEGVGAYWRTGALAANPLVAGGLGLAENERIEGFIYLGTPQKPPRAAPELAVSDYFATWEG</sequence>
<keyword evidence="5 7" id="KW-0560">Oxidoreductase</keyword>
<comment type="caution">
    <text evidence="10">The sequence shown here is derived from an EMBL/GenBank/DDBJ whole genome shotgun (WGS) entry which is preliminary data.</text>
</comment>
<keyword evidence="2 7" id="KW-0285">Flavoprotein</keyword>
<organism evidence="10 11">
    <name type="scientific">Microbulbifer rhizosphaerae</name>
    <dbReference type="NCBI Taxonomy" id="1562603"/>
    <lineage>
        <taxon>Bacteria</taxon>
        <taxon>Pseudomonadati</taxon>
        <taxon>Pseudomonadota</taxon>
        <taxon>Gammaproteobacteria</taxon>
        <taxon>Cellvibrionales</taxon>
        <taxon>Microbulbiferaceae</taxon>
        <taxon>Microbulbifer</taxon>
    </lineage>
</organism>
<dbReference type="InterPro" id="IPR000415">
    <property type="entry name" value="Nitroreductase-like"/>
</dbReference>
<dbReference type="Pfam" id="PF00881">
    <property type="entry name" value="Nitroreductase"/>
    <property type="match status" value="1"/>
</dbReference>
<comment type="similarity">
    <text evidence="1 7">Belongs to the nitroreductase family.</text>
</comment>
<dbReference type="Gene3D" id="3.40.109.10">
    <property type="entry name" value="NADH Oxidase"/>
    <property type="match status" value="1"/>
</dbReference>
<feature type="binding site" evidence="8">
    <location>
        <position position="35"/>
    </location>
    <ligand>
        <name>FMN</name>
        <dbReference type="ChEBI" id="CHEBI:58210"/>
        <note>ligand shared between dimeric partners</note>
    </ligand>
</feature>
<evidence type="ECO:0000313" key="10">
    <source>
        <dbReference type="EMBL" id="MBB3060832.1"/>
    </source>
</evidence>
<dbReference type="AlphaFoldDB" id="A0A7W4WBV3"/>
<dbReference type="SUPFAM" id="SSF55469">
    <property type="entry name" value="FMN-dependent nitroreductase-like"/>
    <property type="match status" value="1"/>
</dbReference>
<comment type="cofactor">
    <cofactor evidence="8">
        <name>FMN</name>
        <dbReference type="ChEBI" id="CHEBI:58210"/>
    </cofactor>
    <text evidence="8">Binds 1 FMN per subunit.</text>
</comment>
<dbReference type="PANTHER" id="PTHR43821">
    <property type="entry name" value="NAD(P)H NITROREDUCTASE YDJA-RELATED"/>
    <property type="match status" value="1"/>
</dbReference>
<keyword evidence="11" id="KW-1185">Reference proteome</keyword>
<feature type="binding site" description="in other chain" evidence="8">
    <location>
        <begin position="134"/>
        <end position="136"/>
    </location>
    <ligand>
        <name>FMN</name>
        <dbReference type="ChEBI" id="CHEBI:58210"/>
        <note>ligand shared between dimeric partners</note>
    </ligand>
</feature>
<evidence type="ECO:0000313" key="11">
    <source>
        <dbReference type="Proteomes" id="UP000535937"/>
    </source>
</evidence>